<dbReference type="OMA" id="THIGKDH"/>
<evidence type="ECO:0000256" key="3">
    <source>
        <dbReference type="ARBA" id="ARBA00022691"/>
    </source>
</evidence>
<dbReference type="PANTHER" id="PTHR10509:SF14">
    <property type="entry name" value="CAFFEOYL-COA O-METHYLTRANSFERASE 3-RELATED"/>
    <property type="match status" value="1"/>
</dbReference>
<dbReference type="PROSITE" id="PS51682">
    <property type="entry name" value="SAM_OMT_I"/>
    <property type="match status" value="1"/>
</dbReference>
<dbReference type="RefSeq" id="XP_009268979.1">
    <property type="nucleotide sequence ID" value="XM_009270704.1"/>
</dbReference>
<sequence>MSIYEQVDKYAERFLIGEDDGLGHAIENCTQNGLPPIRVSAMQGKFIMMQAKLIGARRILEVGTLGGYSTIWLARALSHNGELISCECSSDFAQVARSNVEYAKVAPKVDIRVGAALETISRLDDIPFDFVFIDADKSNSPNYLAESVKRTRKGAMIVIDNTIQDARSFLDPNNMTPNVLGNRQVYKLLQEYEARGELIATHQQIANEKGTDAFVLAVRV</sequence>
<gene>
    <name evidence="5" type="ORF">J056_001076</name>
</gene>
<dbReference type="HOGENOM" id="CLU_067676_8_0_1"/>
<dbReference type="OrthoDB" id="10251242at2759"/>
<evidence type="ECO:0000313" key="5">
    <source>
        <dbReference type="EMBL" id="EOR00190.1"/>
    </source>
</evidence>
<dbReference type="SUPFAM" id="SSF53335">
    <property type="entry name" value="S-adenosyl-L-methionine-dependent methyltransferases"/>
    <property type="match status" value="1"/>
</dbReference>
<keyword evidence="1 5" id="KW-0489">Methyltransferase</keyword>
<dbReference type="AlphaFoldDB" id="R9ADJ3"/>
<comment type="similarity">
    <text evidence="4">Belongs to the class I-like SAM-binding methyltransferase superfamily. Cation-dependent O-methyltransferase family.</text>
</comment>
<dbReference type="GO" id="GO:0032259">
    <property type="term" value="P:methylation"/>
    <property type="evidence" value="ECO:0007669"/>
    <property type="project" value="UniProtKB-KW"/>
</dbReference>
<accession>R9ADJ3</accession>
<evidence type="ECO:0000256" key="4">
    <source>
        <dbReference type="ARBA" id="ARBA00023453"/>
    </source>
</evidence>
<dbReference type="CDD" id="cd02440">
    <property type="entry name" value="AdoMet_MTases"/>
    <property type="match status" value="1"/>
</dbReference>
<dbReference type="InterPro" id="IPR029063">
    <property type="entry name" value="SAM-dependent_MTases_sf"/>
</dbReference>
<dbReference type="InterPro" id="IPR050362">
    <property type="entry name" value="Cation-dep_OMT"/>
</dbReference>
<dbReference type="EMBL" id="KE007236">
    <property type="protein sequence ID" value="EOR00190.1"/>
    <property type="molecule type" value="Genomic_DNA"/>
</dbReference>
<keyword evidence="6" id="KW-1185">Reference proteome</keyword>
<dbReference type="Gene3D" id="3.40.50.150">
    <property type="entry name" value="Vaccinia Virus protein VP39"/>
    <property type="match status" value="1"/>
</dbReference>
<dbReference type="eggNOG" id="KOG1663">
    <property type="taxonomic scope" value="Eukaryota"/>
</dbReference>
<dbReference type="GeneID" id="20374028"/>
<protein>
    <submittedName>
        <fullName evidence="5">O-methyltransferase mdmC</fullName>
    </submittedName>
</protein>
<keyword evidence="2 5" id="KW-0808">Transferase</keyword>
<keyword evidence="3" id="KW-0949">S-adenosyl-L-methionine</keyword>
<dbReference type="STRING" id="1299270.R9ADJ3"/>
<organism evidence="5 6">
    <name type="scientific">Wallemia ichthyophaga (strain EXF-994 / CBS 113033)</name>
    <dbReference type="NCBI Taxonomy" id="1299270"/>
    <lineage>
        <taxon>Eukaryota</taxon>
        <taxon>Fungi</taxon>
        <taxon>Dikarya</taxon>
        <taxon>Basidiomycota</taxon>
        <taxon>Wallemiomycotina</taxon>
        <taxon>Wallemiomycetes</taxon>
        <taxon>Wallemiales</taxon>
        <taxon>Wallemiaceae</taxon>
        <taxon>Wallemia</taxon>
    </lineage>
</organism>
<dbReference type="KEGG" id="wic:J056_001076"/>
<dbReference type="GO" id="GO:0008757">
    <property type="term" value="F:S-adenosylmethionine-dependent methyltransferase activity"/>
    <property type="evidence" value="ECO:0007669"/>
    <property type="project" value="TreeGrafter"/>
</dbReference>
<evidence type="ECO:0000256" key="2">
    <source>
        <dbReference type="ARBA" id="ARBA00022679"/>
    </source>
</evidence>
<evidence type="ECO:0000313" key="6">
    <source>
        <dbReference type="Proteomes" id="UP000014064"/>
    </source>
</evidence>
<dbReference type="PANTHER" id="PTHR10509">
    <property type="entry name" value="O-METHYLTRANSFERASE-RELATED"/>
    <property type="match status" value="1"/>
</dbReference>
<dbReference type="Proteomes" id="UP000014064">
    <property type="component" value="Unassembled WGS sequence"/>
</dbReference>
<proteinExistence type="inferred from homology"/>
<reference evidence="6" key="1">
    <citation type="journal article" date="2013" name="BMC Genomics">
        <title>Genome and transcriptome sequencing of the halophilic fungus Wallemia ichthyophaga: haloadaptations present and absent.</title>
        <authorList>
            <person name="Zajc J."/>
            <person name="Liu Y."/>
            <person name="Dai W."/>
            <person name="Yang Z."/>
            <person name="Hu J."/>
            <person name="Gostincar C."/>
            <person name="Gunde-Cimerman N."/>
        </authorList>
    </citation>
    <scope>NUCLEOTIDE SEQUENCE [LARGE SCALE GENOMIC DNA]</scope>
    <source>
        <strain evidence="6">EXF-994 / CBS 113033</strain>
    </source>
</reference>
<dbReference type="InterPro" id="IPR002935">
    <property type="entry name" value="SAM_O-MeTrfase"/>
</dbReference>
<evidence type="ECO:0000256" key="1">
    <source>
        <dbReference type="ARBA" id="ARBA00022603"/>
    </source>
</evidence>
<dbReference type="Pfam" id="PF01596">
    <property type="entry name" value="Methyltransf_3"/>
    <property type="match status" value="1"/>
</dbReference>
<dbReference type="GO" id="GO:0008171">
    <property type="term" value="F:O-methyltransferase activity"/>
    <property type="evidence" value="ECO:0007669"/>
    <property type="project" value="InterPro"/>
</dbReference>
<name>R9ADJ3_WALI9</name>